<proteinExistence type="predicted"/>
<evidence type="ECO:0000313" key="1">
    <source>
        <dbReference type="EMBL" id="WTY35736.1"/>
    </source>
</evidence>
<evidence type="ECO:0000313" key="2">
    <source>
        <dbReference type="Proteomes" id="UP001621418"/>
    </source>
</evidence>
<keyword evidence="2" id="KW-1185">Reference proteome</keyword>
<name>A0ABZ1N6Z9_9NOCA</name>
<reference evidence="1 2" key="1">
    <citation type="submission" date="2022-10" db="EMBL/GenBank/DDBJ databases">
        <title>The complete genomes of actinobacterial strains from the NBC collection.</title>
        <authorList>
            <person name="Joergensen T.S."/>
            <person name="Alvarez Arevalo M."/>
            <person name="Sterndorff E.B."/>
            <person name="Faurdal D."/>
            <person name="Vuksanovic O."/>
            <person name="Mourched A.-S."/>
            <person name="Charusanti P."/>
            <person name="Shaw S."/>
            <person name="Blin K."/>
            <person name="Weber T."/>
        </authorList>
    </citation>
    <scope>NUCLEOTIDE SEQUENCE [LARGE SCALE GENOMIC DNA]</scope>
    <source>
        <strain evidence="1 2">NBC_01413</strain>
    </source>
</reference>
<gene>
    <name evidence="1" type="ORF">OG308_31495</name>
</gene>
<protein>
    <recommendedName>
        <fullName evidence="3">Lipoprotein</fullName>
    </recommendedName>
</protein>
<sequence length="147" mass="15802">MGSEAVKRKFSGVALAVSVVSAAFVMVGCASQRSDLRALESCGSFRFPAGAELAEYEVRTSFGDETMVAVVKVPANEFNEFKAGSSIDRFTPGVPEYSKDYWRNTKNFPALESGHAEYADEGGVSQTRWVAHSSGGATEIIFVRAVC</sequence>
<organism evidence="1 2">
    <name type="scientific">Nocardia salmonicida</name>
    <dbReference type="NCBI Taxonomy" id="53431"/>
    <lineage>
        <taxon>Bacteria</taxon>
        <taxon>Bacillati</taxon>
        <taxon>Actinomycetota</taxon>
        <taxon>Actinomycetes</taxon>
        <taxon>Mycobacteriales</taxon>
        <taxon>Nocardiaceae</taxon>
        <taxon>Nocardia</taxon>
    </lineage>
</organism>
<dbReference type="PROSITE" id="PS51257">
    <property type="entry name" value="PROKAR_LIPOPROTEIN"/>
    <property type="match status" value="1"/>
</dbReference>
<evidence type="ECO:0008006" key="3">
    <source>
        <dbReference type="Google" id="ProtNLM"/>
    </source>
</evidence>
<dbReference type="Proteomes" id="UP001621418">
    <property type="component" value="Chromosome"/>
</dbReference>
<dbReference type="EMBL" id="CP109527">
    <property type="protein sequence ID" value="WTY35736.1"/>
    <property type="molecule type" value="Genomic_DNA"/>
</dbReference>
<dbReference type="RefSeq" id="WP_357366082.1">
    <property type="nucleotide sequence ID" value="NZ_CP109527.1"/>
</dbReference>
<accession>A0ABZ1N6Z9</accession>